<dbReference type="InterPro" id="IPR012337">
    <property type="entry name" value="RNaseH-like_sf"/>
</dbReference>
<reference evidence="2" key="1">
    <citation type="journal article" date="2020" name="Nature">
        <title>Giant virus diversity and host interactions through global metagenomics.</title>
        <authorList>
            <person name="Schulz F."/>
            <person name="Roux S."/>
            <person name="Paez-Espino D."/>
            <person name="Jungbluth S."/>
            <person name="Walsh D.A."/>
            <person name="Denef V.J."/>
            <person name="McMahon K.D."/>
            <person name="Konstantinidis K.T."/>
            <person name="Eloe-Fadrosh E.A."/>
            <person name="Kyrpides N.C."/>
            <person name="Woyke T."/>
        </authorList>
    </citation>
    <scope>NUCLEOTIDE SEQUENCE</scope>
    <source>
        <strain evidence="2">GVMAG-M-3300025652-16</strain>
    </source>
</reference>
<organism evidence="2">
    <name type="scientific">viral metagenome</name>
    <dbReference type="NCBI Taxonomy" id="1070528"/>
    <lineage>
        <taxon>unclassified sequences</taxon>
        <taxon>metagenomes</taxon>
        <taxon>organismal metagenomes</taxon>
    </lineage>
</organism>
<evidence type="ECO:0008006" key="3">
    <source>
        <dbReference type="Google" id="ProtNLM"/>
    </source>
</evidence>
<name>A0A6C0IYA6_9ZZZZ</name>
<accession>A0A6C0IYA6</accession>
<dbReference type="GO" id="GO:0016788">
    <property type="term" value="F:hydrolase activity, acting on ester bonds"/>
    <property type="evidence" value="ECO:0007669"/>
    <property type="project" value="InterPro"/>
</dbReference>
<dbReference type="GO" id="GO:0000400">
    <property type="term" value="F:four-way junction DNA binding"/>
    <property type="evidence" value="ECO:0007669"/>
    <property type="project" value="InterPro"/>
</dbReference>
<dbReference type="GO" id="GO:0000287">
    <property type="term" value="F:magnesium ion binding"/>
    <property type="evidence" value="ECO:0007669"/>
    <property type="project" value="InterPro"/>
</dbReference>
<protein>
    <recommendedName>
        <fullName evidence="3">Holliday junction resolvase</fullName>
    </recommendedName>
</protein>
<evidence type="ECO:0000256" key="1">
    <source>
        <dbReference type="ARBA" id="ARBA00022801"/>
    </source>
</evidence>
<dbReference type="GO" id="GO:0006310">
    <property type="term" value="P:DNA recombination"/>
    <property type="evidence" value="ECO:0007669"/>
    <property type="project" value="InterPro"/>
</dbReference>
<dbReference type="GO" id="GO:0006281">
    <property type="term" value="P:DNA repair"/>
    <property type="evidence" value="ECO:0007669"/>
    <property type="project" value="InterPro"/>
</dbReference>
<sequence length="167" mass="19873">MKVLAIDIGFHNMGLVSAEFEDSPKIDVKYMKKVSLEDYKYLRSNDFVDLIPLFVEDHQDIFDSADKILIERQPPGGFTNIEILLNYMFKDKVTLISPVSMHMHFGMRHLDYEERKERTVLIAEKYLDDEIPYERKHDIADAFCMIVYFNFKVTTHIFDKFRYFPKV</sequence>
<dbReference type="Pfam" id="PF04848">
    <property type="entry name" value="Pox_A22"/>
    <property type="match status" value="1"/>
</dbReference>
<proteinExistence type="predicted"/>
<evidence type="ECO:0000313" key="2">
    <source>
        <dbReference type="EMBL" id="QHT98334.1"/>
    </source>
</evidence>
<keyword evidence="1" id="KW-0378">Hydrolase</keyword>
<dbReference type="AlphaFoldDB" id="A0A6C0IYA6"/>
<dbReference type="InterPro" id="IPR006932">
    <property type="entry name" value="HJ-resolvase_A22"/>
</dbReference>
<dbReference type="EMBL" id="MN740292">
    <property type="protein sequence ID" value="QHT98334.1"/>
    <property type="molecule type" value="Genomic_DNA"/>
</dbReference>
<dbReference type="SUPFAM" id="SSF53098">
    <property type="entry name" value="Ribonuclease H-like"/>
    <property type="match status" value="1"/>
</dbReference>